<dbReference type="KEGG" id="mgk:FSB76_31275"/>
<dbReference type="GO" id="GO:0043565">
    <property type="term" value="F:sequence-specific DNA binding"/>
    <property type="evidence" value="ECO:0007669"/>
    <property type="project" value="InterPro"/>
</dbReference>
<dbReference type="InterPro" id="IPR009057">
    <property type="entry name" value="Homeodomain-like_sf"/>
</dbReference>
<keyword evidence="3" id="KW-0804">Transcription</keyword>
<dbReference type="SUPFAM" id="SSF51182">
    <property type="entry name" value="RmlC-like cupins"/>
    <property type="match status" value="1"/>
</dbReference>
<dbReference type="SMART" id="SM00342">
    <property type="entry name" value="HTH_ARAC"/>
    <property type="match status" value="1"/>
</dbReference>
<dbReference type="PROSITE" id="PS01124">
    <property type="entry name" value="HTH_ARAC_FAMILY_2"/>
    <property type="match status" value="1"/>
</dbReference>
<keyword evidence="1" id="KW-0805">Transcription regulation</keyword>
<accession>A0A5B8WCC6</accession>
<feature type="domain" description="HTH araC/xylS-type" evidence="4">
    <location>
        <begin position="186"/>
        <end position="284"/>
    </location>
</feature>
<dbReference type="Proteomes" id="UP000321362">
    <property type="component" value="Chromosome"/>
</dbReference>
<dbReference type="GO" id="GO:0003700">
    <property type="term" value="F:DNA-binding transcription factor activity"/>
    <property type="evidence" value="ECO:0007669"/>
    <property type="project" value="InterPro"/>
</dbReference>
<gene>
    <name evidence="5" type="ORF">FSB76_31275</name>
</gene>
<dbReference type="InterPro" id="IPR011051">
    <property type="entry name" value="RmlC_Cupin_sf"/>
</dbReference>
<dbReference type="AlphaFoldDB" id="A0A5B8WCC6"/>
<protein>
    <submittedName>
        <fullName evidence="5">Helix-turn-helix domain-containing protein</fullName>
    </submittedName>
</protein>
<dbReference type="InterPro" id="IPR018062">
    <property type="entry name" value="HTH_AraC-typ_CS"/>
</dbReference>
<dbReference type="PRINTS" id="PR00032">
    <property type="entry name" value="HTHARAC"/>
</dbReference>
<evidence type="ECO:0000256" key="2">
    <source>
        <dbReference type="ARBA" id="ARBA00023125"/>
    </source>
</evidence>
<dbReference type="PROSITE" id="PS00041">
    <property type="entry name" value="HTH_ARAC_FAMILY_1"/>
    <property type="match status" value="1"/>
</dbReference>
<dbReference type="RefSeq" id="WP_147060566.1">
    <property type="nucleotide sequence ID" value="NZ_CP042437.1"/>
</dbReference>
<dbReference type="Gene3D" id="1.10.10.60">
    <property type="entry name" value="Homeodomain-like"/>
    <property type="match status" value="2"/>
</dbReference>
<keyword evidence="2" id="KW-0238">DNA-binding</keyword>
<dbReference type="SUPFAM" id="SSF46689">
    <property type="entry name" value="Homeodomain-like"/>
    <property type="match status" value="2"/>
</dbReference>
<reference evidence="5 6" key="1">
    <citation type="journal article" date="2013" name="J. Microbiol.">
        <title>Mucilaginibacter ginsenosidivorax sp. nov., with ginsenoside converting activity isolated from sediment.</title>
        <authorList>
            <person name="Kim J.K."/>
            <person name="Choi T.E."/>
            <person name="Liu Q.M."/>
            <person name="Park H.Y."/>
            <person name="Yi T.H."/>
            <person name="Yoon M.H."/>
            <person name="Kim S.C."/>
            <person name="Im W.T."/>
        </authorList>
    </citation>
    <scope>NUCLEOTIDE SEQUENCE [LARGE SCALE GENOMIC DNA]</scope>
    <source>
        <strain evidence="5 6">KHI28</strain>
    </source>
</reference>
<dbReference type="InterPro" id="IPR018060">
    <property type="entry name" value="HTH_AraC"/>
</dbReference>
<evidence type="ECO:0000313" key="6">
    <source>
        <dbReference type="Proteomes" id="UP000321362"/>
    </source>
</evidence>
<dbReference type="OrthoDB" id="9787988at2"/>
<evidence type="ECO:0000256" key="1">
    <source>
        <dbReference type="ARBA" id="ARBA00023015"/>
    </source>
</evidence>
<evidence type="ECO:0000313" key="5">
    <source>
        <dbReference type="EMBL" id="QEC80222.1"/>
    </source>
</evidence>
<name>A0A5B8WCC6_9SPHI</name>
<sequence>MTTSNVMRENTPLTAGDCFTVFAKVDNNFEGPLHYHDDYELHLVLNAKGAKRVVGGHIDVIDDLELVLVGPGLYHGWFANECKSQQVTEIVIQFHKDLFDEKFLQRNQLSFLKGMLQRAPMGVLFSPETIITVRDRLVALNKQSGFTSVLELLSILHELSTSADMKTLSDPSFINEKFYHNSRRIEKVFEHMNTNYNRKVSLAEVARVVHMPEASFSRFIKKRTGKTFTDSLNEIRLGHAARMLIDSTTTVAEIAYECGFNNISNFNRIFKRKKQFTPNEFRSTYMVAGFMHGPHVGLKASVA</sequence>
<dbReference type="EMBL" id="CP042437">
    <property type="protein sequence ID" value="QEC80222.1"/>
    <property type="molecule type" value="Genomic_DNA"/>
</dbReference>
<evidence type="ECO:0000256" key="3">
    <source>
        <dbReference type="ARBA" id="ARBA00023163"/>
    </source>
</evidence>
<keyword evidence="6" id="KW-1185">Reference proteome</keyword>
<organism evidence="5 6">
    <name type="scientific">Mucilaginibacter ginsenosidivorax</name>
    <dbReference type="NCBI Taxonomy" id="862126"/>
    <lineage>
        <taxon>Bacteria</taxon>
        <taxon>Pseudomonadati</taxon>
        <taxon>Bacteroidota</taxon>
        <taxon>Sphingobacteriia</taxon>
        <taxon>Sphingobacteriales</taxon>
        <taxon>Sphingobacteriaceae</taxon>
        <taxon>Mucilaginibacter</taxon>
    </lineage>
</organism>
<proteinExistence type="predicted"/>
<dbReference type="PANTHER" id="PTHR43280">
    <property type="entry name" value="ARAC-FAMILY TRANSCRIPTIONAL REGULATOR"/>
    <property type="match status" value="1"/>
</dbReference>
<evidence type="ECO:0000259" key="4">
    <source>
        <dbReference type="PROSITE" id="PS01124"/>
    </source>
</evidence>
<dbReference type="PANTHER" id="PTHR43280:SF27">
    <property type="entry name" value="TRANSCRIPTIONAL REGULATOR MTLR"/>
    <property type="match status" value="1"/>
</dbReference>
<dbReference type="InterPro" id="IPR020449">
    <property type="entry name" value="Tscrpt_reg_AraC-type_HTH"/>
</dbReference>
<dbReference type="Pfam" id="PF12833">
    <property type="entry name" value="HTH_18"/>
    <property type="match status" value="1"/>
</dbReference>